<gene>
    <name evidence="10" type="ORF">SAMN04489710_11926</name>
</gene>
<dbReference type="InterPro" id="IPR011990">
    <property type="entry name" value="TPR-like_helical_dom_sf"/>
</dbReference>
<evidence type="ECO:0000256" key="5">
    <source>
        <dbReference type="ARBA" id="ARBA00022679"/>
    </source>
</evidence>
<name>A0A1I1YPI6_9BURK</name>
<dbReference type="SMART" id="SM00028">
    <property type="entry name" value="TPR"/>
    <property type="match status" value="3"/>
</dbReference>
<keyword evidence="6" id="KW-0677">Repeat</keyword>
<sequence>MAETDNQDVALGSGTQLLLELVNGEQCLAANNLPGALKHFTTALALDPRRADAWLLTGRTFLKMENWANAIPALETALALQPQMADAQHGLSLALFNVGRREEALALIDAVCQRGGNSAMWVMRAFLHSQADRDPVRTLQAYQDWGRRFADPLTRKAAPFPRLDRDPRRKLRIGYVTADFREHSIAFFMLPVLRHHDHEAVEVHVYSGGHRDAITDALQACVPHWHDTHSLSDDALHQLIRSHGIDVLVDLAGHTAGNRLLVFARRAAPVQVTWLGFMLPLGMKAMDYRLTDIGMTPPGQEPHYSERLFRLACMASYAPPTYAPLCEEPPMLRNGHPTLISLNNSAKVTDAMLGVWARILQARADARLIIMVKERTADAAQAAMQSRVEAAGMPLDRVFVLHQQPLNQFMELGHIADLALDTSPISGGTTTLHALWMGLPIVAMDAERGVDASTARTLQGVGYAEWVATDEDGYVARALAFLDDPETLVRLRHETRQRLSACPLMDYASRTAEIEKAFRLMWLNHLEGHDRFLDVFADPGPAFERLGAGSGGQERAHAAPSA</sequence>
<keyword evidence="7 8" id="KW-0802">TPR repeat</keyword>
<protein>
    <recommendedName>
        <fullName evidence="3">protein O-GlcNAc transferase</fullName>
        <ecNumber evidence="3">2.4.1.255</ecNumber>
    </recommendedName>
</protein>
<feature type="repeat" description="TPR" evidence="8">
    <location>
        <begin position="51"/>
        <end position="84"/>
    </location>
</feature>
<evidence type="ECO:0000256" key="7">
    <source>
        <dbReference type="ARBA" id="ARBA00022803"/>
    </source>
</evidence>
<dbReference type="EMBL" id="FOMQ01000019">
    <property type="protein sequence ID" value="SFE21222.1"/>
    <property type="molecule type" value="Genomic_DNA"/>
</dbReference>
<dbReference type="PANTHER" id="PTHR44835">
    <property type="entry name" value="UDP-N-ACETYLGLUCOSAMINE--PEPTIDE N-ACETYLGLUCOSAMINYLTRANSFERASE SPINDLY-RELATED"/>
    <property type="match status" value="1"/>
</dbReference>
<dbReference type="Pfam" id="PF13432">
    <property type="entry name" value="TPR_16"/>
    <property type="match status" value="1"/>
</dbReference>
<evidence type="ECO:0000256" key="4">
    <source>
        <dbReference type="ARBA" id="ARBA00022676"/>
    </source>
</evidence>
<dbReference type="PANTHER" id="PTHR44835:SF1">
    <property type="entry name" value="PROTEIN O-GLCNAC TRANSFERASE"/>
    <property type="match status" value="1"/>
</dbReference>
<feature type="domain" description="O-GlcNAc transferase C-terminal" evidence="9">
    <location>
        <begin position="342"/>
        <end position="510"/>
    </location>
</feature>
<keyword evidence="11" id="KW-1185">Reference proteome</keyword>
<evidence type="ECO:0000313" key="11">
    <source>
        <dbReference type="Proteomes" id="UP000199517"/>
    </source>
</evidence>
<keyword evidence="5 10" id="KW-0808">Transferase</keyword>
<dbReference type="STRING" id="32040.SAMN04489710_11926"/>
<evidence type="ECO:0000256" key="2">
    <source>
        <dbReference type="ARBA" id="ARBA00005386"/>
    </source>
</evidence>
<dbReference type="InterPro" id="IPR029489">
    <property type="entry name" value="OGT/SEC/SPY_C"/>
</dbReference>
<feature type="domain" description="O-GlcNAc transferase C-terminal" evidence="9">
    <location>
        <begin position="160"/>
        <end position="309"/>
    </location>
</feature>
<accession>A0A1I1YPI6</accession>
<dbReference type="InterPro" id="IPR051939">
    <property type="entry name" value="Glycosyltr_41/O-GlcNAc_trsf"/>
</dbReference>
<organism evidence="10 11">
    <name type="scientific">Paracidovorax konjaci</name>
    <dbReference type="NCBI Taxonomy" id="32040"/>
    <lineage>
        <taxon>Bacteria</taxon>
        <taxon>Pseudomonadati</taxon>
        <taxon>Pseudomonadota</taxon>
        <taxon>Betaproteobacteria</taxon>
        <taxon>Burkholderiales</taxon>
        <taxon>Comamonadaceae</taxon>
        <taxon>Paracidovorax</taxon>
    </lineage>
</organism>
<evidence type="ECO:0000256" key="1">
    <source>
        <dbReference type="ARBA" id="ARBA00004922"/>
    </source>
</evidence>
<dbReference type="Gene3D" id="3.40.50.11380">
    <property type="match status" value="1"/>
</dbReference>
<dbReference type="SUPFAM" id="SSF53756">
    <property type="entry name" value="UDP-Glycosyltransferase/glycogen phosphorylase"/>
    <property type="match status" value="1"/>
</dbReference>
<dbReference type="Gene3D" id="3.40.50.2000">
    <property type="entry name" value="Glycogen Phosphorylase B"/>
    <property type="match status" value="1"/>
</dbReference>
<dbReference type="Pfam" id="PF13844">
    <property type="entry name" value="Glyco_transf_41"/>
    <property type="match status" value="2"/>
</dbReference>
<dbReference type="Proteomes" id="UP000199517">
    <property type="component" value="Unassembled WGS sequence"/>
</dbReference>
<dbReference type="Gene3D" id="1.25.40.10">
    <property type="entry name" value="Tetratricopeptide repeat domain"/>
    <property type="match status" value="1"/>
</dbReference>
<dbReference type="RefSeq" id="WP_092956874.1">
    <property type="nucleotide sequence ID" value="NZ_FOMQ01000019.1"/>
</dbReference>
<dbReference type="PROSITE" id="PS50005">
    <property type="entry name" value="TPR"/>
    <property type="match status" value="1"/>
</dbReference>
<dbReference type="GO" id="GO:0097363">
    <property type="term" value="F:protein O-acetylglucosaminyltransferase activity"/>
    <property type="evidence" value="ECO:0007669"/>
    <property type="project" value="UniProtKB-EC"/>
</dbReference>
<evidence type="ECO:0000256" key="8">
    <source>
        <dbReference type="PROSITE-ProRule" id="PRU00339"/>
    </source>
</evidence>
<keyword evidence="4" id="KW-0328">Glycosyltransferase</keyword>
<dbReference type="SUPFAM" id="SSF48452">
    <property type="entry name" value="TPR-like"/>
    <property type="match status" value="1"/>
</dbReference>
<evidence type="ECO:0000313" key="10">
    <source>
        <dbReference type="EMBL" id="SFE21222.1"/>
    </source>
</evidence>
<evidence type="ECO:0000259" key="9">
    <source>
        <dbReference type="Pfam" id="PF13844"/>
    </source>
</evidence>
<proteinExistence type="inferred from homology"/>
<evidence type="ECO:0000256" key="6">
    <source>
        <dbReference type="ARBA" id="ARBA00022737"/>
    </source>
</evidence>
<dbReference type="AlphaFoldDB" id="A0A1I1YPI6"/>
<comment type="pathway">
    <text evidence="1">Protein modification; protein glycosylation.</text>
</comment>
<comment type="similarity">
    <text evidence="2">Belongs to the glycosyltransferase 41 family. O-GlcNAc transferase subfamily.</text>
</comment>
<evidence type="ECO:0000256" key="3">
    <source>
        <dbReference type="ARBA" id="ARBA00011970"/>
    </source>
</evidence>
<dbReference type="InterPro" id="IPR019734">
    <property type="entry name" value="TPR_rpt"/>
</dbReference>
<reference evidence="11" key="1">
    <citation type="submission" date="2016-10" db="EMBL/GenBank/DDBJ databases">
        <authorList>
            <person name="Varghese N."/>
            <person name="Submissions S."/>
        </authorList>
    </citation>
    <scope>NUCLEOTIDE SEQUENCE [LARGE SCALE GENOMIC DNA]</scope>
    <source>
        <strain evidence="11">DSM 7481</strain>
    </source>
</reference>
<dbReference type="EC" id="2.4.1.255" evidence="3"/>